<evidence type="ECO:0000256" key="6">
    <source>
        <dbReference type="SAM" id="Phobius"/>
    </source>
</evidence>
<dbReference type="KEGG" id="tnp:Tnap_1190"/>
<reference evidence="7 8" key="1">
    <citation type="submission" date="2009-12" db="EMBL/GenBank/DDBJ databases">
        <title>Complete sequence of Thermotoga petrophila RKU-1.</title>
        <authorList>
            <consortium name="US DOE Joint Genome Institute"/>
            <person name="Lucas S."/>
            <person name="Copeland A."/>
            <person name="Lapidus A."/>
            <person name="Glavina del Rio T."/>
            <person name="Dalin E."/>
            <person name="Tice H."/>
            <person name="Bruce D."/>
            <person name="Goodwin L."/>
            <person name="Pitluck S."/>
            <person name="Munk A.C."/>
            <person name="Brettin T."/>
            <person name="Detter J.C."/>
            <person name="Han C."/>
            <person name="Tapia R."/>
            <person name="Larimer F."/>
            <person name="Land M."/>
            <person name="Hauser L."/>
            <person name="Kyrpides N."/>
            <person name="Mikhailova N."/>
            <person name="Nelson K.E."/>
            <person name="Gogarten J.P."/>
            <person name="Noll K.M."/>
        </authorList>
    </citation>
    <scope>NUCLEOTIDE SEQUENCE [LARGE SCALE GENOMIC DNA]</scope>
    <source>
        <strain evidence="8">ATCC BAA-489 / DSM 13996 / JCM 10882 / RKU-10</strain>
    </source>
</reference>
<keyword evidence="8" id="KW-1185">Reference proteome</keyword>
<name>D2C3H2_THEP2</name>
<keyword evidence="3 6" id="KW-0812">Transmembrane</keyword>
<dbReference type="HOGENOM" id="CLU_171167_0_0_0"/>
<organism evidence="7 8">
    <name type="scientific">Thermotoga petrophila (strain ATCC BAA-489 / DSM 13996 / JCM 10882 / RKU-10)</name>
    <name type="common">Thermotoga naphthophila</name>
    <dbReference type="NCBI Taxonomy" id="590168"/>
    <lineage>
        <taxon>Bacteria</taxon>
        <taxon>Thermotogati</taxon>
        <taxon>Thermotogota</taxon>
        <taxon>Thermotogae</taxon>
        <taxon>Thermotogales</taxon>
        <taxon>Thermotogaceae</taxon>
        <taxon>Thermotoga</taxon>
    </lineage>
</organism>
<evidence type="ECO:0000256" key="5">
    <source>
        <dbReference type="ARBA" id="ARBA00023136"/>
    </source>
</evidence>
<feature type="transmembrane region" description="Helical" evidence="6">
    <location>
        <begin position="70"/>
        <end position="88"/>
    </location>
</feature>
<dbReference type="InterPro" id="IPR005598">
    <property type="entry name" value="ATP_synth_I"/>
</dbReference>
<gene>
    <name evidence="7" type="ordered locus">Tnap_1190</name>
</gene>
<keyword evidence="2" id="KW-1003">Cell membrane</keyword>
<protein>
    <submittedName>
        <fullName evidence="7">ATP synthase I</fullName>
    </submittedName>
</protein>
<dbReference type="GO" id="GO:0005886">
    <property type="term" value="C:plasma membrane"/>
    <property type="evidence" value="ECO:0007669"/>
    <property type="project" value="UniProtKB-SubCell"/>
</dbReference>
<evidence type="ECO:0000256" key="4">
    <source>
        <dbReference type="ARBA" id="ARBA00022989"/>
    </source>
</evidence>
<keyword evidence="4 6" id="KW-1133">Transmembrane helix</keyword>
<evidence type="ECO:0000256" key="1">
    <source>
        <dbReference type="ARBA" id="ARBA00004651"/>
    </source>
</evidence>
<keyword evidence="5 6" id="KW-0472">Membrane</keyword>
<dbReference type="AlphaFoldDB" id="D2C3H2"/>
<proteinExistence type="predicted"/>
<dbReference type="Proteomes" id="UP000000940">
    <property type="component" value="Chromosome"/>
</dbReference>
<comment type="subcellular location">
    <subcellularLocation>
        <location evidence="1">Cell membrane</location>
        <topology evidence="1">Multi-pass membrane protein</topology>
    </subcellularLocation>
</comment>
<feature type="transmembrane region" description="Helical" evidence="6">
    <location>
        <begin position="7"/>
        <end position="26"/>
    </location>
</feature>
<evidence type="ECO:0000256" key="3">
    <source>
        <dbReference type="ARBA" id="ARBA00022692"/>
    </source>
</evidence>
<dbReference type="Pfam" id="PF03899">
    <property type="entry name" value="ATP-synt_I"/>
    <property type="match status" value="1"/>
</dbReference>
<evidence type="ECO:0000313" key="7">
    <source>
        <dbReference type="EMBL" id="ADA67276.1"/>
    </source>
</evidence>
<accession>D2C3H2</accession>
<evidence type="ECO:0000313" key="8">
    <source>
        <dbReference type="Proteomes" id="UP000000940"/>
    </source>
</evidence>
<dbReference type="EMBL" id="CP001839">
    <property type="protein sequence ID" value="ADA67276.1"/>
    <property type="molecule type" value="Genomic_DNA"/>
</dbReference>
<sequence length="113" mass="12479">MKRLTKKMAVTIMIMGMVEALVFGLISGFEKSWSPLLGSAGAVLNLFSLKNDIEKMASRGTTKGWVFGYLGRYTFSAALLLLGGLVSFETLLGVFFGLMNLKIVSFIAWRWTD</sequence>
<evidence type="ECO:0000256" key="2">
    <source>
        <dbReference type="ARBA" id="ARBA00022475"/>
    </source>
</evidence>